<evidence type="ECO:0000313" key="2">
    <source>
        <dbReference type="EMBL" id="QBJ91208.1"/>
    </source>
</evidence>
<dbReference type="EMBL" id="CP032229">
    <property type="protein sequence ID" value="QBJ91208.1"/>
    <property type="molecule type" value="Genomic_DNA"/>
</dbReference>
<dbReference type="RefSeq" id="WP_031183946.1">
    <property type="nucleotide sequence ID" value="NZ_CP032229.1"/>
</dbReference>
<dbReference type="STRING" id="73044.GCA_000725795_01495"/>
<evidence type="ECO:0000256" key="1">
    <source>
        <dbReference type="SAM" id="Phobius"/>
    </source>
</evidence>
<feature type="transmembrane region" description="Helical" evidence="1">
    <location>
        <begin position="196"/>
        <end position="218"/>
    </location>
</feature>
<name>A0A4P6TZQ5_STRSO</name>
<feature type="transmembrane region" description="Helical" evidence="1">
    <location>
        <begin position="292"/>
        <end position="313"/>
    </location>
</feature>
<feature type="transmembrane region" description="Helical" evidence="1">
    <location>
        <begin position="123"/>
        <end position="144"/>
    </location>
</feature>
<dbReference type="AlphaFoldDB" id="A0A4P6TZQ5"/>
<keyword evidence="3" id="KW-1185">Reference proteome</keyword>
<keyword evidence="1" id="KW-0812">Transmembrane</keyword>
<evidence type="ECO:0000313" key="3">
    <source>
        <dbReference type="Proteomes" id="UP000292547"/>
    </source>
</evidence>
<keyword evidence="1" id="KW-1133">Transmembrane helix</keyword>
<dbReference type="GeneID" id="300099936"/>
<dbReference type="OrthoDB" id="3579673at2"/>
<keyword evidence="1" id="KW-0472">Membrane</keyword>
<reference evidence="2 3" key="1">
    <citation type="submission" date="2018-08" db="EMBL/GenBank/DDBJ databases">
        <title>The complete genome sequence of Streptomyces seoulensis, a pioneer strain for nickel superoxide dismutase discovery.</title>
        <authorList>
            <person name="Shin J."/>
            <person name="Lee J.-S."/>
            <person name="Lee E.-J."/>
            <person name="Youn H.-D."/>
        </authorList>
    </citation>
    <scope>NUCLEOTIDE SEQUENCE [LARGE SCALE GENOMIC DNA]</scope>
    <source>
        <strain evidence="2 3">KCTC 9819</strain>
    </source>
</reference>
<feature type="transmembrane region" description="Helical" evidence="1">
    <location>
        <begin position="17"/>
        <end position="38"/>
    </location>
</feature>
<accession>A0A4P6TZQ5</accession>
<feature type="transmembrane region" description="Helical" evidence="1">
    <location>
        <begin position="79"/>
        <end position="97"/>
    </location>
</feature>
<dbReference type="KEGG" id="sseo:D0Z67_13480"/>
<organism evidence="2 3">
    <name type="scientific">Streptomyces seoulensis</name>
    <dbReference type="NCBI Taxonomy" id="73044"/>
    <lineage>
        <taxon>Bacteria</taxon>
        <taxon>Bacillati</taxon>
        <taxon>Actinomycetota</taxon>
        <taxon>Actinomycetes</taxon>
        <taxon>Kitasatosporales</taxon>
        <taxon>Streptomycetaceae</taxon>
        <taxon>Streptomyces</taxon>
    </lineage>
</organism>
<proteinExistence type="predicted"/>
<protein>
    <submittedName>
        <fullName evidence="2">ABC transporter permease</fullName>
    </submittedName>
</protein>
<sequence length="318" mass="34194">MSTLSVSARWTFRLHRWALAVWAALVVVGAGLLVWLAGPLMDEAARGWQQLQACQASVCTIDNAAMGRYSSLYDLLTDGMFLMPFLVAAWAGATLTARELESGTGLLAWTQGVTPARWLASRLALPALAVTAGGGVLVALHRYAWSASEDRVDTRAGWWLLRTFYANGPALVAVCLAALALGALTGLLVPRTLPALGITVGATALLFAAAHWLMPYLWPSVTEVSRFQDGYRGLYTGVELSHGMTTLSGARVPTPECAARSMDMCRRIYEQHGGTGFYTTFHPASHDWPLQLTTSAVLLLVTALLTAASFAVLRRRTG</sequence>
<feature type="transmembrane region" description="Helical" evidence="1">
    <location>
        <begin position="164"/>
        <end position="189"/>
    </location>
</feature>
<dbReference type="Proteomes" id="UP000292547">
    <property type="component" value="Chromosome"/>
</dbReference>
<gene>
    <name evidence="2" type="ORF">D0Z67_13480</name>
</gene>